<evidence type="ECO:0000313" key="1">
    <source>
        <dbReference type="EMBL" id="KAJ2782264.1"/>
    </source>
</evidence>
<sequence length="258" mass="27226">MQASSLGQVGQQNLQSIGSNINSQLAIAQQFARTNSVINGILLPLTNFAEFRTDVQVAAASIQSLVNSEVSYANHELASIASVAASDVNAAVQDIGRVLTSLYGFSQEAVEILLSNPLLTALPLLNPALLVVAAVAAADPVKLVTDYPAWQSEVESRQSVANANANSVYTLVSTGLPKVESAALGLLSQLANIGNIVLNNQKMATNMRQHSAPPHTQPFSIEINKAHPSAALPLPKADLEDEFMPQTWSAPLPTVHGF</sequence>
<accession>A0A9W8HC23</accession>
<dbReference type="OrthoDB" id="5554874at2759"/>
<dbReference type="Proteomes" id="UP001140172">
    <property type="component" value="Unassembled WGS sequence"/>
</dbReference>
<comment type="caution">
    <text evidence="1">The sequence shown here is derived from an EMBL/GenBank/DDBJ whole genome shotgun (WGS) entry which is preliminary data.</text>
</comment>
<name>A0A9W8HC23_9FUNG</name>
<evidence type="ECO:0000313" key="2">
    <source>
        <dbReference type="Proteomes" id="UP001140172"/>
    </source>
</evidence>
<reference evidence="1" key="1">
    <citation type="submission" date="2022-07" db="EMBL/GenBank/DDBJ databases">
        <title>Phylogenomic reconstructions and comparative analyses of Kickxellomycotina fungi.</title>
        <authorList>
            <person name="Reynolds N.K."/>
            <person name="Stajich J.E."/>
            <person name="Barry K."/>
            <person name="Grigoriev I.V."/>
            <person name="Crous P."/>
            <person name="Smith M.E."/>
        </authorList>
    </citation>
    <scope>NUCLEOTIDE SEQUENCE</scope>
    <source>
        <strain evidence="1">BCRC 34489</strain>
    </source>
</reference>
<organism evidence="1 2">
    <name type="scientific">Coemansia interrupta</name>
    <dbReference type="NCBI Taxonomy" id="1126814"/>
    <lineage>
        <taxon>Eukaryota</taxon>
        <taxon>Fungi</taxon>
        <taxon>Fungi incertae sedis</taxon>
        <taxon>Zoopagomycota</taxon>
        <taxon>Kickxellomycotina</taxon>
        <taxon>Kickxellomycetes</taxon>
        <taxon>Kickxellales</taxon>
        <taxon>Kickxellaceae</taxon>
        <taxon>Coemansia</taxon>
    </lineage>
</organism>
<dbReference type="AlphaFoldDB" id="A0A9W8HC23"/>
<protein>
    <submittedName>
        <fullName evidence="1">Uncharacterized protein</fullName>
    </submittedName>
</protein>
<gene>
    <name evidence="1" type="ORF">GGI15_002962</name>
</gene>
<proteinExistence type="predicted"/>
<keyword evidence="2" id="KW-1185">Reference proteome</keyword>
<dbReference type="EMBL" id="JANBUM010000181">
    <property type="protein sequence ID" value="KAJ2782264.1"/>
    <property type="molecule type" value="Genomic_DNA"/>
</dbReference>